<dbReference type="EMBL" id="JANYMP010000002">
    <property type="protein sequence ID" value="MCS7476068.1"/>
    <property type="molecule type" value="Genomic_DNA"/>
</dbReference>
<dbReference type="InterPro" id="IPR047817">
    <property type="entry name" value="ABC2_TM_bact-type"/>
</dbReference>
<dbReference type="GO" id="GO:0140359">
    <property type="term" value="F:ABC-type transporter activity"/>
    <property type="evidence" value="ECO:0007669"/>
    <property type="project" value="InterPro"/>
</dbReference>
<dbReference type="PANTHER" id="PTHR43229">
    <property type="entry name" value="NODULATION PROTEIN J"/>
    <property type="match status" value="1"/>
</dbReference>
<dbReference type="PROSITE" id="PS51012">
    <property type="entry name" value="ABC_TM2"/>
    <property type="match status" value="1"/>
</dbReference>
<comment type="subcellular location">
    <subcellularLocation>
        <location evidence="6">Cell membrane</location>
        <topology evidence="6">Multi-pass membrane protein</topology>
    </subcellularLocation>
    <subcellularLocation>
        <location evidence="1">Membrane</location>
        <topology evidence="1">Multi-pass membrane protein</topology>
    </subcellularLocation>
</comment>
<dbReference type="GO" id="GO:0043190">
    <property type="term" value="C:ATP-binding cassette (ABC) transporter complex"/>
    <property type="evidence" value="ECO:0007669"/>
    <property type="project" value="InterPro"/>
</dbReference>
<dbReference type="Proteomes" id="UP001141259">
    <property type="component" value="Unassembled WGS sequence"/>
</dbReference>
<keyword evidence="2 6" id="KW-0812">Transmembrane</keyword>
<feature type="transmembrane region" description="Helical" evidence="6">
    <location>
        <begin position="224"/>
        <end position="243"/>
    </location>
</feature>
<evidence type="ECO:0000256" key="3">
    <source>
        <dbReference type="ARBA" id="ARBA00022989"/>
    </source>
</evidence>
<feature type="domain" description="ABC transmembrane type-2" evidence="7">
    <location>
        <begin position="23"/>
        <end position="249"/>
    </location>
</feature>
<evidence type="ECO:0000256" key="5">
    <source>
        <dbReference type="ARBA" id="ARBA00023251"/>
    </source>
</evidence>
<keyword evidence="5" id="KW-0046">Antibiotic resistance</keyword>
<keyword evidence="6" id="KW-0813">Transport</keyword>
<keyword evidence="4 6" id="KW-0472">Membrane</keyword>
<dbReference type="InterPro" id="IPR000412">
    <property type="entry name" value="ABC_2_transport"/>
</dbReference>
<dbReference type="PANTHER" id="PTHR43229:SF3">
    <property type="entry name" value="ABC-TYPE MULTIDRUG TRANSPORT SYSTEM, PERMEASE COMPONENT"/>
    <property type="match status" value="1"/>
</dbReference>
<keyword evidence="9" id="KW-1185">Reference proteome</keyword>
<evidence type="ECO:0000256" key="6">
    <source>
        <dbReference type="RuleBase" id="RU361157"/>
    </source>
</evidence>
<comment type="similarity">
    <text evidence="6">Belongs to the ABC-2 integral membrane protein family.</text>
</comment>
<feature type="transmembrane region" description="Helical" evidence="6">
    <location>
        <begin position="23"/>
        <end position="43"/>
    </location>
</feature>
<accession>A0A9X2ZZN8</accession>
<evidence type="ECO:0000256" key="4">
    <source>
        <dbReference type="ARBA" id="ARBA00023136"/>
    </source>
</evidence>
<reference evidence="8" key="1">
    <citation type="submission" date="2022-08" db="EMBL/GenBank/DDBJ databases">
        <authorList>
            <person name="Tistechok S."/>
            <person name="Samborskyy M."/>
            <person name="Roman I."/>
        </authorList>
    </citation>
    <scope>NUCLEOTIDE SEQUENCE</scope>
    <source>
        <strain evidence="8">DSM 103496</strain>
    </source>
</reference>
<feature type="transmembrane region" description="Helical" evidence="6">
    <location>
        <begin position="166"/>
        <end position="188"/>
    </location>
</feature>
<feature type="transmembrane region" description="Helical" evidence="6">
    <location>
        <begin position="134"/>
        <end position="159"/>
    </location>
</feature>
<dbReference type="PRINTS" id="PR00164">
    <property type="entry name" value="ABC2TRNSPORT"/>
</dbReference>
<dbReference type="AlphaFoldDB" id="A0A9X2ZZN8"/>
<dbReference type="Pfam" id="PF01061">
    <property type="entry name" value="ABC2_membrane"/>
    <property type="match status" value="1"/>
</dbReference>
<feature type="transmembrane region" description="Helical" evidence="6">
    <location>
        <begin position="55"/>
        <end position="79"/>
    </location>
</feature>
<evidence type="ECO:0000256" key="2">
    <source>
        <dbReference type="ARBA" id="ARBA00022692"/>
    </source>
</evidence>
<comment type="caution">
    <text evidence="8">The sequence shown here is derived from an EMBL/GenBank/DDBJ whole genome shotgun (WGS) entry which is preliminary data.</text>
</comment>
<feature type="transmembrane region" description="Helical" evidence="6">
    <location>
        <begin position="109"/>
        <end position="128"/>
    </location>
</feature>
<dbReference type="InterPro" id="IPR051784">
    <property type="entry name" value="Nod_factor_ABC_transporter"/>
</dbReference>
<dbReference type="GO" id="GO:0046677">
    <property type="term" value="P:response to antibiotic"/>
    <property type="evidence" value="ECO:0007669"/>
    <property type="project" value="UniProtKB-KW"/>
</dbReference>
<dbReference type="InterPro" id="IPR013525">
    <property type="entry name" value="ABC2_TM"/>
</dbReference>
<evidence type="ECO:0000259" key="7">
    <source>
        <dbReference type="PROSITE" id="PS51012"/>
    </source>
</evidence>
<organism evidence="8 9">
    <name type="scientific">Umezawaea endophytica</name>
    <dbReference type="NCBI Taxonomy" id="1654476"/>
    <lineage>
        <taxon>Bacteria</taxon>
        <taxon>Bacillati</taxon>
        <taxon>Actinomycetota</taxon>
        <taxon>Actinomycetes</taxon>
        <taxon>Pseudonocardiales</taxon>
        <taxon>Pseudonocardiaceae</taxon>
        <taxon>Umezawaea</taxon>
    </lineage>
</organism>
<keyword evidence="6" id="KW-1003">Cell membrane</keyword>
<evidence type="ECO:0000256" key="1">
    <source>
        <dbReference type="ARBA" id="ARBA00004141"/>
    </source>
</evidence>
<name>A0A9X2ZZN8_9PSEU</name>
<keyword evidence="3 6" id="KW-1133">Transmembrane helix</keyword>
<evidence type="ECO:0000313" key="9">
    <source>
        <dbReference type="Proteomes" id="UP001141259"/>
    </source>
</evidence>
<sequence>MRFATETGIVFAREVRPNLRNPVAILFGMAQPVVFLVLFGSLLSGVPWGGDGAAWQWFVPGMLIMLGLGGTVSAGYMLMTEMTGGSLDRMLVTPVSRSAMLVGRTAKEVVMLVAQSVLIILVVLPFGFELHVVGALVAMLLLAVIGVGLGAFSCALAVVARKQESAFYVVQQTLMFPLLMLSGVLLPLDNAPSWMRALSRVNPLTYVVEAERALFAGQLTGTSVLYGVLSAVGFAVAGVLVGARAMRLTGD</sequence>
<gene>
    <name evidence="8" type="ORF">NZH93_04305</name>
</gene>
<evidence type="ECO:0000313" key="8">
    <source>
        <dbReference type="EMBL" id="MCS7476068.1"/>
    </source>
</evidence>
<dbReference type="PIRSF" id="PIRSF006648">
    <property type="entry name" value="DrrB"/>
    <property type="match status" value="1"/>
</dbReference>
<proteinExistence type="inferred from homology"/>
<dbReference type="RefSeq" id="WP_259621587.1">
    <property type="nucleotide sequence ID" value="NZ_JANYMP010000002.1"/>
</dbReference>
<protein>
    <recommendedName>
        <fullName evidence="6">Transport permease protein</fullName>
    </recommendedName>
</protein>